<evidence type="ECO:0000256" key="7">
    <source>
        <dbReference type="ARBA" id="ARBA00023141"/>
    </source>
</evidence>
<dbReference type="Pfam" id="PF00218">
    <property type="entry name" value="IGPS"/>
    <property type="match status" value="1"/>
</dbReference>
<evidence type="ECO:0000256" key="5">
    <source>
        <dbReference type="ARBA" id="ARBA00022793"/>
    </source>
</evidence>
<accession>I0IMA2</accession>
<evidence type="ECO:0000313" key="10">
    <source>
        <dbReference type="EMBL" id="BAM06401.1"/>
    </source>
</evidence>
<keyword evidence="11" id="KW-1185">Reference proteome</keyword>
<dbReference type="Gene3D" id="3.20.20.70">
    <property type="entry name" value="Aldolase class I"/>
    <property type="match status" value="1"/>
</dbReference>
<sequence>MDYDPVAIALEYAESGASGISVLTDPRFFGGSLPDLLAVKSAFLSRGIVLPVLRKDFIIDPRQVDEAFLFGADMILLIVRILADKTLVKLIEQARELGMEALVEVHSETEMKRALDAGCSFLGVNHRDLDTLQMDLDLSSRLAGMIPDHVIRIAESGLKTGRDCLRMAELGYDGVLVGESFLTTAHPGLALKDFLTYVD</sequence>
<dbReference type="AlphaFoldDB" id="I0IMA2"/>
<keyword evidence="8" id="KW-0456">Lyase</keyword>
<evidence type="ECO:0000256" key="1">
    <source>
        <dbReference type="ARBA" id="ARBA00001633"/>
    </source>
</evidence>
<dbReference type="EMBL" id="AP012342">
    <property type="protein sequence ID" value="BAM06401.1"/>
    <property type="molecule type" value="Genomic_DNA"/>
</dbReference>
<dbReference type="STRING" id="1162668.LFE_0686"/>
<dbReference type="GO" id="GO:0004640">
    <property type="term" value="F:phosphoribosylanthranilate isomerase activity"/>
    <property type="evidence" value="ECO:0007669"/>
    <property type="project" value="TreeGrafter"/>
</dbReference>
<comment type="pathway">
    <text evidence="2">Amino-acid biosynthesis; L-tryptophan biosynthesis; L-tryptophan from chorismate: step 4/5.</text>
</comment>
<evidence type="ECO:0000256" key="3">
    <source>
        <dbReference type="ARBA" id="ARBA00012362"/>
    </source>
</evidence>
<dbReference type="InterPro" id="IPR013798">
    <property type="entry name" value="Indole-3-glycerol_P_synth_dom"/>
</dbReference>
<evidence type="ECO:0000256" key="2">
    <source>
        <dbReference type="ARBA" id="ARBA00004696"/>
    </source>
</evidence>
<name>I0IMA2_LEPFC</name>
<dbReference type="CDD" id="cd00331">
    <property type="entry name" value="IGPS"/>
    <property type="match status" value="1"/>
</dbReference>
<reference evidence="11" key="2">
    <citation type="submission" date="2012-03" db="EMBL/GenBank/DDBJ databases">
        <title>The complete genome sequence of the pioneer microbe on fresh volcanic deposit, Leptospirillum ferrooxidans strain C2-3.</title>
        <authorList>
            <person name="Fujimura R."/>
            <person name="Sato Y."/>
            <person name="Nishizawa T."/>
            <person name="Nanba K."/>
            <person name="Oshima K."/>
            <person name="Hattori M."/>
            <person name="Kamijo T."/>
            <person name="Ohta H."/>
        </authorList>
    </citation>
    <scope>NUCLEOTIDE SEQUENCE [LARGE SCALE GENOMIC DNA]</scope>
    <source>
        <strain evidence="11">C2-3</strain>
    </source>
</reference>
<dbReference type="GO" id="GO:0004425">
    <property type="term" value="F:indole-3-glycerol-phosphate synthase activity"/>
    <property type="evidence" value="ECO:0007669"/>
    <property type="project" value="UniProtKB-EC"/>
</dbReference>
<dbReference type="SUPFAM" id="SSF51366">
    <property type="entry name" value="Ribulose-phoshate binding barrel"/>
    <property type="match status" value="1"/>
</dbReference>
<evidence type="ECO:0000256" key="8">
    <source>
        <dbReference type="ARBA" id="ARBA00023239"/>
    </source>
</evidence>
<dbReference type="EC" id="4.1.1.48" evidence="3"/>
<protein>
    <recommendedName>
        <fullName evidence="3">indole-3-glycerol-phosphate synthase</fullName>
        <ecNumber evidence="3">4.1.1.48</ecNumber>
    </recommendedName>
</protein>
<dbReference type="InterPro" id="IPR011060">
    <property type="entry name" value="RibuloseP-bd_barrel"/>
</dbReference>
<reference evidence="10 11" key="1">
    <citation type="journal article" date="2012" name="J. Bacteriol.">
        <title>Complete Genome Sequence of Leptospirillum ferrooxidans Strain C2-3, Isolated from a Fresh Volcanic Ash Deposit on the Island of Miyake, Japan.</title>
        <authorList>
            <person name="Fujimura R."/>
            <person name="Sato Y."/>
            <person name="Nishizawa T."/>
            <person name="Oshima K."/>
            <person name="Kim S.-W."/>
            <person name="Hattori M."/>
            <person name="Kamijo T."/>
            <person name="Ohta H."/>
        </authorList>
    </citation>
    <scope>NUCLEOTIDE SEQUENCE [LARGE SCALE GENOMIC DNA]</scope>
    <source>
        <strain evidence="10 11">C2-3</strain>
    </source>
</reference>
<dbReference type="PANTHER" id="PTHR22854">
    <property type="entry name" value="TRYPTOPHAN BIOSYNTHESIS PROTEIN"/>
    <property type="match status" value="1"/>
</dbReference>
<evidence type="ECO:0000313" key="11">
    <source>
        <dbReference type="Proteomes" id="UP000007382"/>
    </source>
</evidence>
<keyword evidence="4" id="KW-0028">Amino-acid biosynthesis</keyword>
<feature type="domain" description="Indole-3-glycerol phosphate synthase" evidence="9">
    <location>
        <begin position="2"/>
        <end position="191"/>
    </location>
</feature>
<keyword evidence="7" id="KW-0057">Aromatic amino acid biosynthesis</keyword>
<gene>
    <name evidence="10" type="ordered locus">LFE_0686</name>
</gene>
<evidence type="ECO:0000259" key="9">
    <source>
        <dbReference type="Pfam" id="PF00218"/>
    </source>
</evidence>
<dbReference type="InterPro" id="IPR013785">
    <property type="entry name" value="Aldolase_TIM"/>
</dbReference>
<dbReference type="GO" id="GO:0000162">
    <property type="term" value="P:L-tryptophan biosynthetic process"/>
    <property type="evidence" value="ECO:0007669"/>
    <property type="project" value="UniProtKB-UniPathway"/>
</dbReference>
<dbReference type="KEGG" id="lfc:LFE_0686"/>
<keyword evidence="5" id="KW-0210">Decarboxylase</keyword>
<evidence type="ECO:0000256" key="4">
    <source>
        <dbReference type="ARBA" id="ARBA00022605"/>
    </source>
</evidence>
<dbReference type="HOGENOM" id="CLU_034247_0_0_0"/>
<evidence type="ECO:0000256" key="6">
    <source>
        <dbReference type="ARBA" id="ARBA00022822"/>
    </source>
</evidence>
<dbReference type="PANTHER" id="PTHR22854:SF2">
    <property type="entry name" value="INDOLE-3-GLYCEROL-PHOSPHATE SYNTHASE"/>
    <property type="match status" value="1"/>
</dbReference>
<organism evidence="10 11">
    <name type="scientific">Leptospirillum ferrooxidans (strain C2-3)</name>
    <dbReference type="NCBI Taxonomy" id="1162668"/>
    <lineage>
        <taxon>Bacteria</taxon>
        <taxon>Pseudomonadati</taxon>
        <taxon>Nitrospirota</taxon>
        <taxon>Nitrospiria</taxon>
        <taxon>Nitrospirales</taxon>
        <taxon>Nitrospiraceae</taxon>
        <taxon>Leptospirillum</taxon>
    </lineage>
</organism>
<dbReference type="Proteomes" id="UP000007382">
    <property type="component" value="Chromosome"/>
</dbReference>
<proteinExistence type="predicted"/>
<dbReference type="PATRIC" id="fig|1162668.3.peg.794"/>
<dbReference type="UniPathway" id="UPA00035">
    <property type="reaction ID" value="UER00043"/>
</dbReference>
<keyword evidence="6" id="KW-0822">Tryptophan biosynthesis</keyword>
<dbReference type="InterPro" id="IPR045186">
    <property type="entry name" value="Indole-3-glycerol_P_synth"/>
</dbReference>
<dbReference type="eggNOG" id="COG0134">
    <property type="taxonomic scope" value="Bacteria"/>
</dbReference>
<comment type="catalytic activity">
    <reaction evidence="1">
        <text>1-(2-carboxyphenylamino)-1-deoxy-D-ribulose 5-phosphate + H(+) = (1S,2R)-1-C-(indol-3-yl)glycerol 3-phosphate + CO2 + H2O</text>
        <dbReference type="Rhea" id="RHEA:23476"/>
        <dbReference type="ChEBI" id="CHEBI:15377"/>
        <dbReference type="ChEBI" id="CHEBI:15378"/>
        <dbReference type="ChEBI" id="CHEBI:16526"/>
        <dbReference type="ChEBI" id="CHEBI:58613"/>
        <dbReference type="ChEBI" id="CHEBI:58866"/>
        <dbReference type="EC" id="4.1.1.48"/>
    </reaction>
</comment>